<protein>
    <submittedName>
        <fullName evidence="1">Uncharacterized protein</fullName>
    </submittedName>
</protein>
<accession>A0A251QWD0</accession>
<keyword evidence="2" id="KW-1185">Reference proteome</keyword>
<dbReference type="EMBL" id="CM007651">
    <property type="protein sequence ID" value="ONI28013.1"/>
    <property type="molecule type" value="Genomic_DNA"/>
</dbReference>
<evidence type="ECO:0000313" key="2">
    <source>
        <dbReference type="Proteomes" id="UP000006882"/>
    </source>
</evidence>
<name>A0A251QWD0_PRUPE</name>
<dbReference type="Proteomes" id="UP000006882">
    <property type="component" value="Chromosome G1"/>
</dbReference>
<sequence length="80" mass="9106">MPRECKRTISTKQIFALPTHNHPTKLFNRRQGSETMIAILLLQNIAGSFQTYGLNKTATVQPKNASWLVEVLNLSPRDIR</sequence>
<dbReference type="Gramene" id="ONI28013">
    <property type="protein sequence ID" value="ONI28013"/>
    <property type="gene ID" value="PRUPE_1G117100"/>
</dbReference>
<organism evidence="1 2">
    <name type="scientific">Prunus persica</name>
    <name type="common">Peach</name>
    <name type="synonym">Amygdalus persica</name>
    <dbReference type="NCBI Taxonomy" id="3760"/>
    <lineage>
        <taxon>Eukaryota</taxon>
        <taxon>Viridiplantae</taxon>
        <taxon>Streptophyta</taxon>
        <taxon>Embryophyta</taxon>
        <taxon>Tracheophyta</taxon>
        <taxon>Spermatophyta</taxon>
        <taxon>Magnoliopsida</taxon>
        <taxon>eudicotyledons</taxon>
        <taxon>Gunneridae</taxon>
        <taxon>Pentapetalae</taxon>
        <taxon>rosids</taxon>
        <taxon>fabids</taxon>
        <taxon>Rosales</taxon>
        <taxon>Rosaceae</taxon>
        <taxon>Amygdaloideae</taxon>
        <taxon>Amygdaleae</taxon>
        <taxon>Prunus</taxon>
    </lineage>
</organism>
<dbReference type="AlphaFoldDB" id="A0A251QWD0"/>
<gene>
    <name evidence="1" type="ORF">PRUPE_1G117100</name>
</gene>
<proteinExistence type="predicted"/>
<reference evidence="1 2" key="1">
    <citation type="journal article" date="2013" name="Nat. Genet.">
        <title>The high-quality draft genome of peach (Prunus persica) identifies unique patterns of genetic diversity, domestication and genome evolution.</title>
        <authorList>
            <consortium name="International Peach Genome Initiative"/>
            <person name="Verde I."/>
            <person name="Abbott A.G."/>
            <person name="Scalabrin S."/>
            <person name="Jung S."/>
            <person name="Shu S."/>
            <person name="Marroni F."/>
            <person name="Zhebentyayeva T."/>
            <person name="Dettori M.T."/>
            <person name="Grimwood J."/>
            <person name="Cattonaro F."/>
            <person name="Zuccolo A."/>
            <person name="Rossini L."/>
            <person name="Jenkins J."/>
            <person name="Vendramin E."/>
            <person name="Meisel L.A."/>
            <person name="Decroocq V."/>
            <person name="Sosinski B."/>
            <person name="Prochnik S."/>
            <person name="Mitros T."/>
            <person name="Policriti A."/>
            <person name="Cipriani G."/>
            <person name="Dondini L."/>
            <person name="Ficklin S."/>
            <person name="Goodstein D.M."/>
            <person name="Xuan P."/>
            <person name="Del Fabbro C."/>
            <person name="Aramini V."/>
            <person name="Copetti D."/>
            <person name="Gonzalez S."/>
            <person name="Horner D.S."/>
            <person name="Falchi R."/>
            <person name="Lucas S."/>
            <person name="Mica E."/>
            <person name="Maldonado J."/>
            <person name="Lazzari B."/>
            <person name="Bielenberg D."/>
            <person name="Pirona R."/>
            <person name="Miculan M."/>
            <person name="Barakat A."/>
            <person name="Testolin R."/>
            <person name="Stella A."/>
            <person name="Tartarini S."/>
            <person name="Tonutti P."/>
            <person name="Arus P."/>
            <person name="Orellana A."/>
            <person name="Wells C."/>
            <person name="Main D."/>
            <person name="Vizzotto G."/>
            <person name="Silva H."/>
            <person name="Salamini F."/>
            <person name="Schmutz J."/>
            <person name="Morgante M."/>
            <person name="Rokhsar D.S."/>
        </authorList>
    </citation>
    <scope>NUCLEOTIDE SEQUENCE [LARGE SCALE GENOMIC DNA]</scope>
    <source>
        <strain evidence="2">cv. Nemared</strain>
    </source>
</reference>
<evidence type="ECO:0000313" key="1">
    <source>
        <dbReference type="EMBL" id="ONI28013.1"/>
    </source>
</evidence>